<name>A9BZJ8_DELAS</name>
<reference evidence="6 7" key="1">
    <citation type="journal article" date="2004" name="Appl. Environ. Microbiol.">
        <title>Mineralization of individual congeners of linear alkylbenzenesulfonate by defined pairs of heterotrophic bacteria.</title>
        <authorList>
            <person name="Schleheck D."/>
            <person name="Knepper T.P."/>
            <person name="Fischer K."/>
            <person name="Cook A.M."/>
        </authorList>
    </citation>
    <scope>NUCLEOTIDE SEQUENCE [LARGE SCALE GENOMIC DNA]</scope>
    <source>
        <strain evidence="7">DSM 14801 / SPH-1</strain>
    </source>
</reference>
<dbReference type="Pfam" id="PF00126">
    <property type="entry name" value="HTH_1"/>
    <property type="match status" value="1"/>
</dbReference>
<organism evidence="6 7">
    <name type="scientific">Delftia acidovorans (strain DSM 14801 / SPH-1)</name>
    <dbReference type="NCBI Taxonomy" id="398578"/>
    <lineage>
        <taxon>Bacteria</taxon>
        <taxon>Pseudomonadati</taxon>
        <taxon>Pseudomonadota</taxon>
        <taxon>Betaproteobacteria</taxon>
        <taxon>Burkholderiales</taxon>
        <taxon>Comamonadaceae</taxon>
        <taxon>Delftia</taxon>
    </lineage>
</organism>
<dbReference type="GO" id="GO:0006351">
    <property type="term" value="P:DNA-templated transcription"/>
    <property type="evidence" value="ECO:0007669"/>
    <property type="project" value="TreeGrafter"/>
</dbReference>
<evidence type="ECO:0000256" key="3">
    <source>
        <dbReference type="ARBA" id="ARBA00023125"/>
    </source>
</evidence>
<dbReference type="KEGG" id="dac:Daci_2960"/>
<dbReference type="InterPro" id="IPR005119">
    <property type="entry name" value="LysR_subst-bd"/>
</dbReference>
<gene>
    <name evidence="6" type="ordered locus">Daci_2960</name>
</gene>
<dbReference type="SUPFAM" id="SSF46785">
    <property type="entry name" value="Winged helix' DNA-binding domain"/>
    <property type="match status" value="1"/>
</dbReference>
<evidence type="ECO:0000313" key="7">
    <source>
        <dbReference type="Proteomes" id="UP000000784"/>
    </source>
</evidence>
<dbReference type="GO" id="GO:0043565">
    <property type="term" value="F:sequence-specific DNA binding"/>
    <property type="evidence" value="ECO:0007669"/>
    <property type="project" value="TreeGrafter"/>
</dbReference>
<dbReference type="Proteomes" id="UP000000784">
    <property type="component" value="Chromosome"/>
</dbReference>
<evidence type="ECO:0000256" key="4">
    <source>
        <dbReference type="ARBA" id="ARBA00023163"/>
    </source>
</evidence>
<dbReference type="STRING" id="398578.Daci_2960"/>
<dbReference type="SUPFAM" id="SSF53850">
    <property type="entry name" value="Periplasmic binding protein-like II"/>
    <property type="match status" value="1"/>
</dbReference>
<dbReference type="Pfam" id="PF03466">
    <property type="entry name" value="LysR_substrate"/>
    <property type="match status" value="1"/>
</dbReference>
<dbReference type="Gene3D" id="3.40.190.10">
    <property type="entry name" value="Periplasmic binding protein-like II"/>
    <property type="match status" value="2"/>
</dbReference>
<dbReference type="GO" id="GO:0003700">
    <property type="term" value="F:DNA-binding transcription factor activity"/>
    <property type="evidence" value="ECO:0007669"/>
    <property type="project" value="InterPro"/>
</dbReference>
<comment type="similarity">
    <text evidence="1">Belongs to the LysR transcriptional regulatory family.</text>
</comment>
<evidence type="ECO:0000313" key="6">
    <source>
        <dbReference type="EMBL" id="ABX35598.1"/>
    </source>
</evidence>
<keyword evidence="4" id="KW-0804">Transcription</keyword>
<feature type="domain" description="HTH lysR-type" evidence="5">
    <location>
        <begin position="10"/>
        <end position="67"/>
    </location>
</feature>
<accession>A9BZJ8</accession>
<protein>
    <submittedName>
        <fullName evidence="6">Transcriptional regulator, LysR family</fullName>
    </submittedName>
</protein>
<dbReference type="HOGENOM" id="CLU_039613_37_2_4"/>
<dbReference type="EMBL" id="CP000884">
    <property type="protein sequence ID" value="ABX35598.1"/>
    <property type="molecule type" value="Genomic_DNA"/>
</dbReference>
<dbReference type="eggNOG" id="COG0583">
    <property type="taxonomic scope" value="Bacteria"/>
</dbReference>
<dbReference type="Gene3D" id="1.10.10.10">
    <property type="entry name" value="Winged helix-like DNA-binding domain superfamily/Winged helix DNA-binding domain"/>
    <property type="match status" value="1"/>
</dbReference>
<dbReference type="InterPro" id="IPR058163">
    <property type="entry name" value="LysR-type_TF_proteobact-type"/>
</dbReference>
<dbReference type="PROSITE" id="PS50931">
    <property type="entry name" value="HTH_LYSR"/>
    <property type="match status" value="1"/>
</dbReference>
<proteinExistence type="inferred from homology"/>
<evidence type="ECO:0000256" key="1">
    <source>
        <dbReference type="ARBA" id="ARBA00009437"/>
    </source>
</evidence>
<keyword evidence="2" id="KW-0805">Transcription regulation</keyword>
<dbReference type="InterPro" id="IPR036388">
    <property type="entry name" value="WH-like_DNA-bd_sf"/>
</dbReference>
<evidence type="ECO:0000256" key="2">
    <source>
        <dbReference type="ARBA" id="ARBA00023015"/>
    </source>
</evidence>
<evidence type="ECO:0000259" key="5">
    <source>
        <dbReference type="PROSITE" id="PS50931"/>
    </source>
</evidence>
<dbReference type="FunFam" id="3.40.190.10:FF:000017">
    <property type="entry name" value="Glycine cleavage system transcriptional activator"/>
    <property type="match status" value="1"/>
</dbReference>
<reference evidence="7" key="2">
    <citation type="submission" date="2007-11" db="EMBL/GenBank/DDBJ databases">
        <title>Complete sequence of Delftia acidovorans DSM 14801 / SPH-1.</title>
        <authorList>
            <person name="Copeland A."/>
            <person name="Lucas S."/>
            <person name="Lapidus A."/>
            <person name="Barry K."/>
            <person name="Glavina del Rio T."/>
            <person name="Dalin E."/>
            <person name="Tice H."/>
            <person name="Pitluck S."/>
            <person name="Lowry S."/>
            <person name="Clum A."/>
            <person name="Schmutz J."/>
            <person name="Larimer F."/>
            <person name="Land M."/>
            <person name="Hauser L."/>
            <person name="Kyrpides N."/>
            <person name="Kim E."/>
            <person name="Schleheck D."/>
            <person name="Richardson P."/>
        </authorList>
    </citation>
    <scope>NUCLEOTIDE SEQUENCE [LARGE SCALE GENOMIC DNA]</scope>
    <source>
        <strain evidence="7">DSM 14801 / SPH-1</strain>
    </source>
</reference>
<dbReference type="InterPro" id="IPR000847">
    <property type="entry name" value="LysR_HTH_N"/>
</dbReference>
<dbReference type="PANTHER" id="PTHR30537">
    <property type="entry name" value="HTH-TYPE TRANSCRIPTIONAL REGULATOR"/>
    <property type="match status" value="1"/>
</dbReference>
<dbReference type="InterPro" id="IPR036390">
    <property type="entry name" value="WH_DNA-bd_sf"/>
</dbReference>
<keyword evidence="3" id="KW-0238">DNA-binding</keyword>
<dbReference type="PANTHER" id="PTHR30537:SF74">
    <property type="entry name" value="HTH-TYPE TRANSCRIPTIONAL REGULATOR TRPI"/>
    <property type="match status" value="1"/>
</dbReference>
<dbReference type="AlphaFoldDB" id="A9BZJ8"/>
<sequence>MTPPMTRRLPPLAALRAFEAAARLGRMTAAADELCVSPGAVSRQVRQLEQHLGLALFAGTKARPTLTAAARTLQPALTQAFEQIHEAVRSLGDAHEGPLDVACFSTFTVKWLIPRLFDFHAHHPGIEVRLRTTDTGTDAAREGCDLLITAIPTDSSGNSGQAIADDELALPLFDEYLGPVMSPAMAGPVTRPQDLASLPLLHTRGRRNAWDLWADSMGMAPPAAAGPVYEHYYFTLEAALRGLGAAVAPWHLVMDDVQAGRLLAPFGFTASGYRYLALRRSTAAPARLDTLCTWLQAQVRAMPQVPAVQGMPITPAGNFAATPKNRC</sequence>
<keyword evidence="7" id="KW-1185">Reference proteome</keyword>